<dbReference type="AlphaFoldDB" id="A0A8T8WP81"/>
<evidence type="ECO:0000313" key="3">
    <source>
        <dbReference type="Proteomes" id="UP000249497"/>
    </source>
</evidence>
<feature type="transmembrane region" description="Helical" evidence="1">
    <location>
        <begin position="74"/>
        <end position="98"/>
    </location>
</feature>
<keyword evidence="3" id="KW-1185">Reference proteome</keyword>
<name>A0A8T8WP81_ASPJA</name>
<dbReference type="RefSeq" id="XP_025523549.1">
    <property type="nucleotide sequence ID" value="XM_025666877.1"/>
</dbReference>
<gene>
    <name evidence="2" type="ORF">BO86DRAFT_214841</name>
</gene>
<keyword evidence="1" id="KW-0472">Membrane</keyword>
<dbReference type="Proteomes" id="UP000249497">
    <property type="component" value="Unassembled WGS sequence"/>
</dbReference>
<keyword evidence="1" id="KW-1133">Transmembrane helix</keyword>
<accession>A0A8T8WP81</accession>
<keyword evidence="1" id="KW-0812">Transmembrane</keyword>
<proteinExistence type="predicted"/>
<reference evidence="2 3" key="1">
    <citation type="submission" date="2018-02" db="EMBL/GenBank/DDBJ databases">
        <title>The genomes of Aspergillus section Nigri reveals drivers in fungal speciation.</title>
        <authorList>
            <consortium name="DOE Joint Genome Institute"/>
            <person name="Vesth T.C."/>
            <person name="Nybo J."/>
            <person name="Theobald S."/>
            <person name="Brandl J."/>
            <person name="Frisvad J.C."/>
            <person name="Nielsen K.F."/>
            <person name="Lyhne E.K."/>
            <person name="Kogle M.E."/>
            <person name="Kuo A."/>
            <person name="Riley R."/>
            <person name="Clum A."/>
            <person name="Nolan M."/>
            <person name="Lipzen A."/>
            <person name="Salamov A."/>
            <person name="Henrissat B."/>
            <person name="Wiebenga A."/>
            <person name="De vries R.P."/>
            <person name="Grigoriev I.V."/>
            <person name="Mortensen U.H."/>
            <person name="Andersen M.R."/>
            <person name="Baker S.E."/>
        </authorList>
    </citation>
    <scope>NUCLEOTIDE SEQUENCE [LARGE SCALE GENOMIC DNA]</scope>
    <source>
        <strain evidence="2 3">CBS 114.51</strain>
    </source>
</reference>
<dbReference type="EMBL" id="KZ824839">
    <property type="protein sequence ID" value="RAH77655.1"/>
    <property type="molecule type" value="Genomic_DNA"/>
</dbReference>
<organism evidence="2 3">
    <name type="scientific">Aspergillus japonicus CBS 114.51</name>
    <dbReference type="NCBI Taxonomy" id="1448312"/>
    <lineage>
        <taxon>Eukaryota</taxon>
        <taxon>Fungi</taxon>
        <taxon>Dikarya</taxon>
        <taxon>Ascomycota</taxon>
        <taxon>Pezizomycotina</taxon>
        <taxon>Eurotiomycetes</taxon>
        <taxon>Eurotiomycetidae</taxon>
        <taxon>Eurotiales</taxon>
        <taxon>Aspergillaceae</taxon>
        <taxon>Aspergillus</taxon>
        <taxon>Aspergillus subgen. Circumdati</taxon>
    </lineage>
</organism>
<evidence type="ECO:0000256" key="1">
    <source>
        <dbReference type="SAM" id="Phobius"/>
    </source>
</evidence>
<sequence length="104" mass="11998">MHSQNCPSLPQDTIYLHTGTENSRTHSPSPDDRRSLLAVSRNHSVIIRVTCPIGWNPTYWPCSLRWSFQPAQRLTFILSNSCIGLRFIITTVLFWFLLLPDRLS</sequence>
<dbReference type="GeneID" id="37170569"/>
<evidence type="ECO:0000313" key="2">
    <source>
        <dbReference type="EMBL" id="RAH77655.1"/>
    </source>
</evidence>
<protein>
    <submittedName>
        <fullName evidence="2">Uncharacterized protein</fullName>
    </submittedName>
</protein>